<keyword evidence="1" id="KW-0732">Signal</keyword>
<dbReference type="Pfam" id="PF12028">
    <property type="entry name" value="DUF3515"/>
    <property type="match status" value="1"/>
</dbReference>
<dbReference type="AlphaFoldDB" id="A0A1B9NFG4"/>
<evidence type="ECO:0000313" key="2">
    <source>
        <dbReference type="EMBL" id="OCG75320.1"/>
    </source>
</evidence>
<name>A0A1B9NFG4_9MICO</name>
<dbReference type="PROSITE" id="PS51257">
    <property type="entry name" value="PROKAR_LIPOPROTEIN"/>
    <property type="match status" value="1"/>
</dbReference>
<accession>A0A1B9NFG4</accession>
<dbReference type="STRING" id="904291.A7J15_02685"/>
<sequence length="155" mass="15985">MIRRLLAIAVATAGLALSGCAATVHLEAQPLANSEACAEVSVRLPDALGDLKRQWTDAQATAAWGDEAVVLGCGLEELAPTTLQCVRVGGVDWVVNDEDFPRQSLATYGRNPAVIVSVDTEVISGGDVVQALSAAVSTLEVTGACVDPDEATPVE</sequence>
<dbReference type="InterPro" id="IPR021903">
    <property type="entry name" value="DUF3515"/>
</dbReference>
<evidence type="ECO:0000256" key="1">
    <source>
        <dbReference type="SAM" id="SignalP"/>
    </source>
</evidence>
<protein>
    <recommendedName>
        <fullName evidence="4">DUF3515 family protein</fullName>
    </recommendedName>
</protein>
<dbReference type="Proteomes" id="UP000093355">
    <property type="component" value="Unassembled WGS sequence"/>
</dbReference>
<dbReference type="EMBL" id="LXMD01000013">
    <property type="protein sequence ID" value="OCG75320.1"/>
    <property type="molecule type" value="Genomic_DNA"/>
</dbReference>
<reference evidence="2 3" key="1">
    <citation type="submission" date="2016-05" db="EMBL/GenBank/DDBJ databases">
        <authorList>
            <person name="Lavstsen T."/>
            <person name="Jespersen J.S."/>
        </authorList>
    </citation>
    <scope>NUCLEOTIDE SEQUENCE [LARGE SCALE GENOMIC DNA]</scope>
    <source>
        <strain evidence="2 3">YLB-01</strain>
    </source>
</reference>
<comment type="caution">
    <text evidence="2">The sequence shown here is derived from an EMBL/GenBank/DDBJ whole genome shotgun (WGS) entry which is preliminary data.</text>
</comment>
<feature type="chain" id="PRO_5008631951" description="DUF3515 family protein" evidence="1">
    <location>
        <begin position="22"/>
        <end position="155"/>
    </location>
</feature>
<organism evidence="2 3">
    <name type="scientific">Microbacterium sediminis</name>
    <dbReference type="NCBI Taxonomy" id="904291"/>
    <lineage>
        <taxon>Bacteria</taxon>
        <taxon>Bacillati</taxon>
        <taxon>Actinomycetota</taxon>
        <taxon>Actinomycetes</taxon>
        <taxon>Micrococcales</taxon>
        <taxon>Microbacteriaceae</taxon>
        <taxon>Microbacterium</taxon>
    </lineage>
</organism>
<keyword evidence="3" id="KW-1185">Reference proteome</keyword>
<evidence type="ECO:0008006" key="4">
    <source>
        <dbReference type="Google" id="ProtNLM"/>
    </source>
</evidence>
<feature type="signal peptide" evidence="1">
    <location>
        <begin position="1"/>
        <end position="21"/>
    </location>
</feature>
<gene>
    <name evidence="2" type="ORF">A7J15_02685</name>
</gene>
<proteinExistence type="predicted"/>
<dbReference type="RefSeq" id="WP_067023905.1">
    <property type="nucleotide sequence ID" value="NZ_CP038256.1"/>
</dbReference>
<evidence type="ECO:0000313" key="3">
    <source>
        <dbReference type="Proteomes" id="UP000093355"/>
    </source>
</evidence>